<dbReference type="SMART" id="SM00345">
    <property type="entry name" value="HTH_GNTR"/>
    <property type="match status" value="1"/>
</dbReference>
<dbReference type="SMART" id="SM00895">
    <property type="entry name" value="FCD"/>
    <property type="match status" value="1"/>
</dbReference>
<dbReference type="PANTHER" id="PTHR43537:SF24">
    <property type="entry name" value="GLUCONATE OPERON TRANSCRIPTIONAL REPRESSOR"/>
    <property type="match status" value="1"/>
</dbReference>
<evidence type="ECO:0000256" key="3">
    <source>
        <dbReference type="ARBA" id="ARBA00023163"/>
    </source>
</evidence>
<protein>
    <submittedName>
        <fullName evidence="5">GntR family transcriptional regulator</fullName>
    </submittedName>
</protein>
<proteinExistence type="predicted"/>
<comment type="caution">
    <text evidence="5">The sequence shown here is derived from an EMBL/GenBank/DDBJ whole genome shotgun (WGS) entry which is preliminary data.</text>
</comment>
<dbReference type="InterPro" id="IPR008920">
    <property type="entry name" value="TF_FadR/GntR_C"/>
</dbReference>
<feature type="domain" description="HTH gntR-type" evidence="4">
    <location>
        <begin position="12"/>
        <end position="79"/>
    </location>
</feature>
<dbReference type="Gene3D" id="1.10.10.10">
    <property type="entry name" value="Winged helix-like DNA-binding domain superfamily/Winged helix DNA-binding domain"/>
    <property type="match status" value="1"/>
</dbReference>
<dbReference type="PANTHER" id="PTHR43537">
    <property type="entry name" value="TRANSCRIPTIONAL REGULATOR, GNTR FAMILY"/>
    <property type="match status" value="1"/>
</dbReference>
<sequence length="234" mass="25581">MISRKPQLRARPQLSDEASAYVRGLIMSGEFHPGAPVRPEVIGEALGISTTPAREALQTLRVEGFLDLVPRQGFLVASLTGKDIRDLFQVQALIGGELAARSAVIAGGEEIAELDALHHEMIAAAKRNDHALLEEKNHAFHREINLLADSRKIVWALGLITRYVPRQFYSTIHGWPQATVDDHADVLEGIRAKDPERARTAMQAHIAHAGELLAQHFDERMAKGSEADAAAQSA</sequence>
<evidence type="ECO:0000313" key="6">
    <source>
        <dbReference type="Proteomes" id="UP000247832"/>
    </source>
</evidence>
<accession>A0A2V5LVN9</accession>
<dbReference type="SUPFAM" id="SSF46785">
    <property type="entry name" value="Winged helix' DNA-binding domain"/>
    <property type="match status" value="1"/>
</dbReference>
<dbReference type="GO" id="GO:0003700">
    <property type="term" value="F:DNA-binding transcription factor activity"/>
    <property type="evidence" value="ECO:0007669"/>
    <property type="project" value="InterPro"/>
</dbReference>
<dbReference type="InterPro" id="IPR011711">
    <property type="entry name" value="GntR_C"/>
</dbReference>
<keyword evidence="6" id="KW-1185">Reference proteome</keyword>
<evidence type="ECO:0000313" key="5">
    <source>
        <dbReference type="EMBL" id="PYI67637.1"/>
    </source>
</evidence>
<dbReference type="EMBL" id="QJVD01000008">
    <property type="protein sequence ID" value="PYI67637.1"/>
    <property type="molecule type" value="Genomic_DNA"/>
</dbReference>
<dbReference type="Pfam" id="PF00392">
    <property type="entry name" value="GntR"/>
    <property type="match status" value="1"/>
</dbReference>
<gene>
    <name evidence="5" type="ORF">CVV68_09365</name>
</gene>
<evidence type="ECO:0000256" key="2">
    <source>
        <dbReference type="ARBA" id="ARBA00023125"/>
    </source>
</evidence>
<keyword evidence="2" id="KW-0238">DNA-binding</keyword>
<dbReference type="PROSITE" id="PS50949">
    <property type="entry name" value="HTH_GNTR"/>
    <property type="match status" value="1"/>
</dbReference>
<dbReference type="GO" id="GO:0003677">
    <property type="term" value="F:DNA binding"/>
    <property type="evidence" value="ECO:0007669"/>
    <property type="project" value="UniProtKB-KW"/>
</dbReference>
<keyword evidence="3" id="KW-0804">Transcription</keyword>
<dbReference type="OrthoDB" id="8680240at2"/>
<organism evidence="5 6">
    <name type="scientific">Arthrobacter livingstonensis</name>
    <dbReference type="NCBI Taxonomy" id="670078"/>
    <lineage>
        <taxon>Bacteria</taxon>
        <taxon>Bacillati</taxon>
        <taxon>Actinomycetota</taxon>
        <taxon>Actinomycetes</taxon>
        <taxon>Micrococcales</taxon>
        <taxon>Micrococcaceae</taxon>
        <taxon>Arthrobacter</taxon>
    </lineage>
</organism>
<evidence type="ECO:0000259" key="4">
    <source>
        <dbReference type="PROSITE" id="PS50949"/>
    </source>
</evidence>
<dbReference type="Proteomes" id="UP000247832">
    <property type="component" value="Unassembled WGS sequence"/>
</dbReference>
<dbReference type="Pfam" id="PF07729">
    <property type="entry name" value="FCD"/>
    <property type="match status" value="1"/>
</dbReference>
<dbReference type="InterPro" id="IPR036390">
    <property type="entry name" value="WH_DNA-bd_sf"/>
</dbReference>
<evidence type="ECO:0000256" key="1">
    <source>
        <dbReference type="ARBA" id="ARBA00023015"/>
    </source>
</evidence>
<dbReference type="InterPro" id="IPR036388">
    <property type="entry name" value="WH-like_DNA-bd_sf"/>
</dbReference>
<dbReference type="SUPFAM" id="SSF48008">
    <property type="entry name" value="GntR ligand-binding domain-like"/>
    <property type="match status" value="1"/>
</dbReference>
<name>A0A2V5LVN9_9MICC</name>
<dbReference type="AlphaFoldDB" id="A0A2V5LVN9"/>
<dbReference type="Gene3D" id="1.20.120.530">
    <property type="entry name" value="GntR ligand-binding domain-like"/>
    <property type="match status" value="1"/>
</dbReference>
<keyword evidence="1" id="KW-0805">Transcription regulation</keyword>
<dbReference type="InterPro" id="IPR000524">
    <property type="entry name" value="Tscrpt_reg_HTH_GntR"/>
</dbReference>
<dbReference type="RefSeq" id="WP_110500746.1">
    <property type="nucleotide sequence ID" value="NZ_QJVD01000008.1"/>
</dbReference>
<reference evidence="5 6" key="1">
    <citation type="submission" date="2018-05" db="EMBL/GenBank/DDBJ databases">
        <title>Genetic diversity of glacier-inhabiting Cryobacterium bacteria in China and description of Cryobacterium mengkeensis sp. nov. and Arthrobacter glacialis sp. nov.</title>
        <authorList>
            <person name="Liu Q."/>
            <person name="Xin Y.-H."/>
        </authorList>
    </citation>
    <scope>NUCLEOTIDE SEQUENCE [LARGE SCALE GENOMIC DNA]</scope>
    <source>
        <strain evidence="5 6">LI2</strain>
    </source>
</reference>